<name>A0A9P6QRK9_9FUNG</name>
<dbReference type="PANTHER" id="PTHR22838:SF0">
    <property type="entry name" value="WD REPEAT-CONTAINING PROTEIN 26"/>
    <property type="match status" value="1"/>
</dbReference>
<comment type="caution">
    <text evidence="5">The sequence shown here is derived from an EMBL/GenBank/DDBJ whole genome shotgun (WGS) entry which is preliminary data.</text>
</comment>
<dbReference type="EMBL" id="JAAAIN010002605">
    <property type="protein sequence ID" value="KAG0291631.1"/>
    <property type="molecule type" value="Genomic_DNA"/>
</dbReference>
<dbReference type="OrthoDB" id="972532at2759"/>
<evidence type="ECO:0000256" key="1">
    <source>
        <dbReference type="ARBA" id="ARBA00022574"/>
    </source>
</evidence>
<keyword evidence="2" id="KW-0677">Repeat</keyword>
<dbReference type="Pfam" id="PF00400">
    <property type="entry name" value="WD40"/>
    <property type="match status" value="2"/>
</dbReference>
<accession>A0A9P6QRK9</accession>
<keyword evidence="6" id="KW-1185">Reference proteome</keyword>
<dbReference type="Proteomes" id="UP000823405">
    <property type="component" value="Unassembled WGS sequence"/>
</dbReference>
<dbReference type="PANTHER" id="PTHR22838">
    <property type="entry name" value="WD REPEAT PROTEIN 26-RELATED"/>
    <property type="match status" value="1"/>
</dbReference>
<feature type="repeat" description="WD" evidence="3">
    <location>
        <begin position="547"/>
        <end position="574"/>
    </location>
</feature>
<dbReference type="Gene3D" id="2.130.10.10">
    <property type="entry name" value="YVTN repeat-like/Quinoprotein amine dehydrogenase"/>
    <property type="match status" value="1"/>
</dbReference>
<evidence type="ECO:0000256" key="2">
    <source>
        <dbReference type="ARBA" id="ARBA00022737"/>
    </source>
</evidence>
<protein>
    <recommendedName>
        <fullName evidence="7">WD40 repeat-like protein</fullName>
    </recommendedName>
</protein>
<feature type="compositionally biased region" description="Low complexity" evidence="4">
    <location>
        <begin position="11"/>
        <end position="25"/>
    </location>
</feature>
<dbReference type="InterPro" id="IPR051350">
    <property type="entry name" value="WD_repeat-ST_regulator"/>
</dbReference>
<sequence>MSPSLPPPPRKLSSSSASGNSAPRSPRYPKINPNSLALSDPLHAQTEDDQDLDRALAELLGQSSLSSHDNHLHHHHGPHLPECKYHHNANSDSYYNSNHNINNTANSSSGRPLSITSLSSLGSGSFTSYGSHSRRVSQAFLSPLSPALSEPSGSGHNPFFNTVSESDECPLKDSIGSDAVSQGAAVTTATTTAAKTGTTFEQLDMGMVSSSIPSCTYCSSVRSNSICSSGTTDDKLVSPTILHAPQSIHASSPTATATTKKRNRNSLQMAFDTNRLTVLKESVPSEVRLRLSYHLDECWFVEFSPDGKWMASTGLDQAVIIWQDVLTLEPTVWKTLRYPRSITHAHWSPDSKHLLVNLGIDPTQPAYHPEMSVIDVATGDIVLTRKHHNGIREIHASAVGWMDDSKHFVSAPSTGQMYIWNLKGEIIRELEIHSEDEEVESNVIVQAMIMARGLNTAIVADNDNKIRIIDLETGKCKFLDRMVAVPSAMTLSRNGQYLAIAIRGWEEVCRVPQILIYNFKTLTFLRALEADTYLNATFVIRPSYCGPNGEILASGSENGIVHFWDLETGELILTREEHSKHCGWTDIHPHLPGLMASCSDDNHIILWTTKGLSGALQDEDEKWMESSRKKSIGQLPLNLKKGW</sequence>
<dbReference type="InterPro" id="IPR015943">
    <property type="entry name" value="WD40/YVTN_repeat-like_dom_sf"/>
</dbReference>
<keyword evidence="1 3" id="KW-0853">WD repeat</keyword>
<dbReference type="InterPro" id="IPR001680">
    <property type="entry name" value="WD40_rpt"/>
</dbReference>
<proteinExistence type="predicted"/>
<dbReference type="SMART" id="SM00320">
    <property type="entry name" value="WD40"/>
    <property type="match status" value="5"/>
</dbReference>
<feature type="repeat" description="WD" evidence="3">
    <location>
        <begin position="291"/>
        <end position="323"/>
    </location>
</feature>
<dbReference type="InterPro" id="IPR036322">
    <property type="entry name" value="WD40_repeat_dom_sf"/>
</dbReference>
<dbReference type="InterPro" id="IPR019775">
    <property type="entry name" value="WD40_repeat_CS"/>
</dbReference>
<organism evidence="5 6">
    <name type="scientific">Linnemannia gamsii</name>
    <dbReference type="NCBI Taxonomy" id="64522"/>
    <lineage>
        <taxon>Eukaryota</taxon>
        <taxon>Fungi</taxon>
        <taxon>Fungi incertae sedis</taxon>
        <taxon>Mucoromycota</taxon>
        <taxon>Mortierellomycotina</taxon>
        <taxon>Mortierellomycetes</taxon>
        <taxon>Mortierellales</taxon>
        <taxon>Mortierellaceae</taxon>
        <taxon>Linnemannia</taxon>
    </lineage>
</organism>
<dbReference type="AlphaFoldDB" id="A0A9P6QRK9"/>
<dbReference type="PROSITE" id="PS00678">
    <property type="entry name" value="WD_REPEATS_1"/>
    <property type="match status" value="1"/>
</dbReference>
<dbReference type="SUPFAM" id="SSF50978">
    <property type="entry name" value="WD40 repeat-like"/>
    <property type="match status" value="1"/>
</dbReference>
<dbReference type="PROSITE" id="PS50082">
    <property type="entry name" value="WD_REPEATS_2"/>
    <property type="match status" value="2"/>
</dbReference>
<evidence type="ECO:0000313" key="6">
    <source>
        <dbReference type="Proteomes" id="UP000823405"/>
    </source>
</evidence>
<evidence type="ECO:0008006" key="7">
    <source>
        <dbReference type="Google" id="ProtNLM"/>
    </source>
</evidence>
<feature type="compositionally biased region" description="Pro residues" evidence="4">
    <location>
        <begin position="1"/>
        <end position="10"/>
    </location>
</feature>
<feature type="region of interest" description="Disordered" evidence="4">
    <location>
        <begin position="1"/>
        <end position="49"/>
    </location>
</feature>
<gene>
    <name evidence="5" type="ORF">BGZ97_005832</name>
</gene>
<evidence type="ECO:0000256" key="4">
    <source>
        <dbReference type="SAM" id="MobiDB-lite"/>
    </source>
</evidence>
<reference evidence="5" key="1">
    <citation type="journal article" date="2020" name="Fungal Divers.">
        <title>Resolving the Mortierellaceae phylogeny through synthesis of multi-gene phylogenetics and phylogenomics.</title>
        <authorList>
            <person name="Vandepol N."/>
            <person name="Liber J."/>
            <person name="Desiro A."/>
            <person name="Na H."/>
            <person name="Kennedy M."/>
            <person name="Barry K."/>
            <person name="Grigoriev I.V."/>
            <person name="Miller A.N."/>
            <person name="O'Donnell K."/>
            <person name="Stajich J.E."/>
            <person name="Bonito G."/>
        </authorList>
    </citation>
    <scope>NUCLEOTIDE SEQUENCE</scope>
    <source>
        <strain evidence="5">NVP60</strain>
    </source>
</reference>
<evidence type="ECO:0000256" key="3">
    <source>
        <dbReference type="PROSITE-ProRule" id="PRU00221"/>
    </source>
</evidence>
<evidence type="ECO:0000313" key="5">
    <source>
        <dbReference type="EMBL" id="KAG0291631.1"/>
    </source>
</evidence>